<organism evidence="3 4">
    <name type="scientific">Perkinsus chesapeaki</name>
    <name type="common">Clam parasite</name>
    <name type="synonym">Perkinsus andrewsi</name>
    <dbReference type="NCBI Taxonomy" id="330153"/>
    <lineage>
        <taxon>Eukaryota</taxon>
        <taxon>Sar</taxon>
        <taxon>Alveolata</taxon>
        <taxon>Perkinsozoa</taxon>
        <taxon>Perkinsea</taxon>
        <taxon>Perkinsida</taxon>
        <taxon>Perkinsidae</taxon>
        <taxon>Perkinsus</taxon>
    </lineage>
</organism>
<evidence type="ECO:0000256" key="1">
    <source>
        <dbReference type="SAM" id="MobiDB-lite"/>
    </source>
</evidence>
<reference evidence="3 4" key="1">
    <citation type="submission" date="2020-04" db="EMBL/GenBank/DDBJ databases">
        <title>Perkinsus chesapeaki whole genome sequence.</title>
        <authorList>
            <person name="Bogema D.R."/>
        </authorList>
    </citation>
    <scope>NUCLEOTIDE SEQUENCE [LARGE SCALE GENOMIC DNA]</scope>
    <source>
        <strain evidence="3">ATCC PRA-425</strain>
    </source>
</reference>
<feature type="region of interest" description="Disordered" evidence="1">
    <location>
        <begin position="106"/>
        <end position="213"/>
    </location>
</feature>
<comment type="caution">
    <text evidence="3">The sequence shown here is derived from an EMBL/GenBank/DDBJ whole genome shotgun (WGS) entry which is preliminary data.</text>
</comment>
<dbReference type="AlphaFoldDB" id="A0A7J6LHW2"/>
<feature type="signal peptide" evidence="2">
    <location>
        <begin position="1"/>
        <end position="17"/>
    </location>
</feature>
<feature type="compositionally biased region" description="Low complexity" evidence="1">
    <location>
        <begin position="106"/>
        <end position="200"/>
    </location>
</feature>
<keyword evidence="2" id="KW-0732">Signal</keyword>
<evidence type="ECO:0000313" key="3">
    <source>
        <dbReference type="EMBL" id="KAF4658862.1"/>
    </source>
</evidence>
<feature type="chain" id="PRO_5029568502" evidence="2">
    <location>
        <begin position="18"/>
        <end position="316"/>
    </location>
</feature>
<keyword evidence="4" id="KW-1185">Reference proteome</keyword>
<dbReference type="SUPFAM" id="SSF69349">
    <property type="entry name" value="Phage fibre proteins"/>
    <property type="match status" value="1"/>
</dbReference>
<accession>A0A7J6LHW2</accession>
<dbReference type="Proteomes" id="UP000591131">
    <property type="component" value="Unassembled WGS sequence"/>
</dbReference>
<dbReference type="EMBL" id="JAAPAO010000476">
    <property type="protein sequence ID" value="KAF4658862.1"/>
    <property type="molecule type" value="Genomic_DNA"/>
</dbReference>
<name>A0A7J6LHW2_PERCH</name>
<gene>
    <name evidence="3" type="ORF">FOL47_007798</name>
</gene>
<protein>
    <submittedName>
        <fullName evidence="3">Uncharacterized protein</fullName>
    </submittedName>
</protein>
<proteinExistence type="predicted"/>
<sequence length="316" mass="32735">MIGNIALFLVLHNLAEGLSSVKLEDGSAASPTLTQEDEYCQSLCGSSGLTDCGKYGSYCKPFGNPEDGVGVCQGFYHLPNSSDVCFYNTNPEECPEGREVFCRGVTTTTAEPGPTTTAEPGPTTTTEPGPTTTAEPGPTTTAEPGPTTTAEPGPTTTAEPGPTTTAEPGPTTTAEPGPTTTAEPGPTTTAEPGPTTTAAPVHPGYPTGLYEGSTTLGETTVTARALFAESETLVQEMNVTVASTNIQLTNLPYEIDGANIQLTDLSSIPEAYRGLIAGATLTYDQDAETITFSLDSLGLSIVLGRPTTRRRLIRFA</sequence>
<evidence type="ECO:0000313" key="4">
    <source>
        <dbReference type="Proteomes" id="UP000591131"/>
    </source>
</evidence>
<evidence type="ECO:0000256" key="2">
    <source>
        <dbReference type="SAM" id="SignalP"/>
    </source>
</evidence>